<comment type="caution">
    <text evidence="1">The sequence shown here is derived from an EMBL/GenBank/DDBJ whole genome shotgun (WGS) entry which is preliminary data.</text>
</comment>
<dbReference type="OrthoDB" id="2058583at2"/>
<dbReference type="Proteomes" id="UP000009875">
    <property type="component" value="Unassembled WGS sequence"/>
</dbReference>
<evidence type="ECO:0008006" key="3">
    <source>
        <dbReference type="Google" id="ProtNLM"/>
    </source>
</evidence>
<name>K9EQ96_9LACT</name>
<evidence type="ECO:0000313" key="1">
    <source>
        <dbReference type="EMBL" id="EKU93107.1"/>
    </source>
</evidence>
<gene>
    <name evidence="1" type="ORF">HMPREF9698_01184</name>
</gene>
<sequence length="143" mass="16772">MIIFLIALTILILATLISIIYIEDLVDRDYYKPFVYQTASLDLEAFHDFYQQKGNIFQSYAREKFDGPGVYVIYNHSQDKYYFGQGDRVIDSIYDRLTDEADQEIHQAISNFDDLYVKMMLLSQTSYDQIDDLLAVTKGEFTR</sequence>
<dbReference type="RefSeq" id="WP_003778711.1">
    <property type="nucleotide sequence ID" value="NZ_JH992961.1"/>
</dbReference>
<protein>
    <recommendedName>
        <fullName evidence="3">GIY-YIG domain-containing protein</fullName>
    </recommendedName>
</protein>
<dbReference type="EMBL" id="AGXA01000025">
    <property type="protein sequence ID" value="EKU93107.1"/>
    <property type="molecule type" value="Genomic_DNA"/>
</dbReference>
<evidence type="ECO:0000313" key="2">
    <source>
        <dbReference type="Proteomes" id="UP000009875"/>
    </source>
</evidence>
<dbReference type="HOGENOM" id="CLU_1801998_0_0_9"/>
<proteinExistence type="predicted"/>
<keyword evidence="2" id="KW-1185">Reference proteome</keyword>
<dbReference type="eggNOG" id="ENOG502ZKAR">
    <property type="taxonomic scope" value="Bacteria"/>
</dbReference>
<organism evidence="1 2">
    <name type="scientific">Alloiococcus otitis ATCC 51267</name>
    <dbReference type="NCBI Taxonomy" id="883081"/>
    <lineage>
        <taxon>Bacteria</taxon>
        <taxon>Bacillati</taxon>
        <taxon>Bacillota</taxon>
        <taxon>Bacilli</taxon>
        <taxon>Lactobacillales</taxon>
        <taxon>Carnobacteriaceae</taxon>
        <taxon>Alloiococcus</taxon>
    </lineage>
</organism>
<accession>K9EQ96</accession>
<reference evidence="1 2" key="1">
    <citation type="submission" date="2012-09" db="EMBL/GenBank/DDBJ databases">
        <title>The Genome Sequence of Alloiococcus otitis ATCC 51267.</title>
        <authorList>
            <consortium name="The Broad Institute Genome Sequencing Platform"/>
            <person name="Earl A."/>
            <person name="Ward D."/>
            <person name="Feldgarden M."/>
            <person name="Gevers D."/>
            <person name="Huys G."/>
            <person name="Walker B."/>
            <person name="Young S.K."/>
            <person name="Zeng Q."/>
            <person name="Gargeya S."/>
            <person name="Fitzgerald M."/>
            <person name="Haas B."/>
            <person name="Abouelleil A."/>
            <person name="Alvarado L."/>
            <person name="Arachchi H.M."/>
            <person name="Berlin A.M."/>
            <person name="Chapman S.B."/>
            <person name="Goldberg J."/>
            <person name="Griggs A."/>
            <person name="Gujja S."/>
            <person name="Hansen M."/>
            <person name="Howarth C."/>
            <person name="Imamovic A."/>
            <person name="Larimer J."/>
            <person name="McCowen C."/>
            <person name="Montmayeur A."/>
            <person name="Murphy C."/>
            <person name="Neiman D."/>
            <person name="Pearson M."/>
            <person name="Priest M."/>
            <person name="Roberts A."/>
            <person name="Saif S."/>
            <person name="Shea T."/>
            <person name="Sisk P."/>
            <person name="Sykes S."/>
            <person name="Wortman J."/>
            <person name="Nusbaum C."/>
            <person name="Birren B."/>
        </authorList>
    </citation>
    <scope>NUCLEOTIDE SEQUENCE [LARGE SCALE GENOMIC DNA]</scope>
    <source>
        <strain evidence="1 2">ATCC 51267</strain>
    </source>
</reference>
<dbReference type="AlphaFoldDB" id="K9EQ96"/>
<dbReference type="STRING" id="883081.HMPREF9698_01184"/>